<evidence type="ECO:0000256" key="6">
    <source>
        <dbReference type="ARBA" id="ARBA00022989"/>
    </source>
</evidence>
<feature type="transmembrane region" description="Helical" evidence="8">
    <location>
        <begin position="85"/>
        <end position="106"/>
    </location>
</feature>
<evidence type="ECO:0000256" key="4">
    <source>
        <dbReference type="ARBA" id="ARBA00022475"/>
    </source>
</evidence>
<name>A0ABY5VBK8_9FIRM</name>
<evidence type="ECO:0000256" key="7">
    <source>
        <dbReference type="ARBA" id="ARBA00023136"/>
    </source>
</evidence>
<reference evidence="9" key="1">
    <citation type="journal article" date="2022" name="Cell">
        <title>Design, construction, and in vivo augmentation of a complex gut microbiome.</title>
        <authorList>
            <person name="Cheng A.G."/>
            <person name="Ho P.Y."/>
            <person name="Aranda-Diaz A."/>
            <person name="Jain S."/>
            <person name="Yu F.B."/>
            <person name="Meng X."/>
            <person name="Wang M."/>
            <person name="Iakiviak M."/>
            <person name="Nagashima K."/>
            <person name="Zhao A."/>
            <person name="Murugkar P."/>
            <person name="Patil A."/>
            <person name="Atabakhsh K."/>
            <person name="Weakley A."/>
            <person name="Yan J."/>
            <person name="Brumbaugh A.R."/>
            <person name="Higginbottom S."/>
            <person name="Dimas A."/>
            <person name="Shiver A.L."/>
            <person name="Deutschbauer A."/>
            <person name="Neff N."/>
            <person name="Sonnenburg J.L."/>
            <person name="Huang K.C."/>
            <person name="Fischbach M.A."/>
        </authorList>
    </citation>
    <scope>NUCLEOTIDE SEQUENCE</scope>
    <source>
        <strain evidence="9">DSM 19829</strain>
    </source>
</reference>
<evidence type="ECO:0000313" key="9">
    <source>
        <dbReference type="EMBL" id="UWP57917.1"/>
    </source>
</evidence>
<keyword evidence="10" id="KW-1185">Reference proteome</keyword>
<evidence type="ECO:0000256" key="5">
    <source>
        <dbReference type="ARBA" id="ARBA00022692"/>
    </source>
</evidence>
<keyword evidence="5 8" id="KW-0812">Transmembrane</keyword>
<evidence type="ECO:0000256" key="8">
    <source>
        <dbReference type="SAM" id="Phobius"/>
    </source>
</evidence>
<feature type="transmembrane region" description="Helical" evidence="8">
    <location>
        <begin position="181"/>
        <end position="200"/>
    </location>
</feature>
<evidence type="ECO:0000256" key="3">
    <source>
        <dbReference type="ARBA" id="ARBA00022448"/>
    </source>
</evidence>
<evidence type="ECO:0000256" key="2">
    <source>
        <dbReference type="ARBA" id="ARBA00009773"/>
    </source>
</evidence>
<dbReference type="EMBL" id="CP102290">
    <property type="protein sequence ID" value="UWP57917.1"/>
    <property type="molecule type" value="Genomic_DNA"/>
</dbReference>
<dbReference type="PANTHER" id="PTHR21716:SF53">
    <property type="entry name" value="PERMEASE PERM-RELATED"/>
    <property type="match status" value="1"/>
</dbReference>
<keyword evidence="7 8" id="KW-0472">Membrane</keyword>
<organism evidence="9 10">
    <name type="scientific">Ruminococcus gauvreauii</name>
    <dbReference type="NCBI Taxonomy" id="438033"/>
    <lineage>
        <taxon>Bacteria</taxon>
        <taxon>Bacillati</taxon>
        <taxon>Bacillota</taxon>
        <taxon>Clostridia</taxon>
        <taxon>Eubacteriales</taxon>
        <taxon>Oscillospiraceae</taxon>
        <taxon>Ruminococcus</taxon>
    </lineage>
</organism>
<dbReference type="InterPro" id="IPR002549">
    <property type="entry name" value="AI-2E-like"/>
</dbReference>
<sequence>MELNKETLKKLRGLILFTALLVVVLVNYKAAFRLIGLGFNILFPFILGGGMAFIINAPMQFFERHLFGNKRVKDKKWARKMARPVSLLTSLLLVVAVILVVIFIVAPELGKTFVSLGKTISDFIPEMQDWVEELFNGNPAVVSWVQELEFDWNKIISTAVDFLKSGAGDVLNSTYSIAKSLISGLATFFIGFVFACYIVLQKEKLSVQVQKVLYALLKEKTVKRVLQVSSLCYRTFLNFLTGQCVEAVILGSMFFVVMSVLQFPYALLVGILIAFTALIPIFGAFIGCVIGAFLILMVSPVKALAFVIMFLILQQIEGNFIYPHVVGNSVGLPSIWVLVAVSLGGSLMGIAGMLIFIPAASVVYSLFRGFINTRLKRKNITISPE</sequence>
<proteinExistence type="inferred from homology"/>
<dbReference type="RefSeq" id="WP_028528420.1">
    <property type="nucleotide sequence ID" value="NZ_CABLBR010000011.1"/>
</dbReference>
<dbReference type="PANTHER" id="PTHR21716">
    <property type="entry name" value="TRANSMEMBRANE PROTEIN"/>
    <property type="match status" value="1"/>
</dbReference>
<keyword evidence="4" id="KW-1003">Cell membrane</keyword>
<feature type="transmembrane region" description="Helical" evidence="8">
    <location>
        <begin position="303"/>
        <end position="322"/>
    </location>
</feature>
<comment type="subcellular location">
    <subcellularLocation>
        <location evidence="1">Cell membrane</location>
        <topology evidence="1">Multi-pass membrane protein</topology>
    </subcellularLocation>
</comment>
<evidence type="ECO:0000313" key="10">
    <source>
        <dbReference type="Proteomes" id="UP001060164"/>
    </source>
</evidence>
<dbReference type="Pfam" id="PF01594">
    <property type="entry name" value="AI-2E_transport"/>
    <property type="match status" value="1"/>
</dbReference>
<evidence type="ECO:0000256" key="1">
    <source>
        <dbReference type="ARBA" id="ARBA00004651"/>
    </source>
</evidence>
<feature type="transmembrane region" description="Helical" evidence="8">
    <location>
        <begin position="267"/>
        <end position="296"/>
    </location>
</feature>
<feature type="transmembrane region" description="Helical" evidence="8">
    <location>
        <begin position="334"/>
        <end position="367"/>
    </location>
</feature>
<protein>
    <submittedName>
        <fullName evidence="9">AI-2E family transporter</fullName>
    </submittedName>
</protein>
<feature type="transmembrane region" description="Helical" evidence="8">
    <location>
        <begin position="236"/>
        <end position="261"/>
    </location>
</feature>
<feature type="transmembrane region" description="Helical" evidence="8">
    <location>
        <begin position="34"/>
        <end position="55"/>
    </location>
</feature>
<keyword evidence="6 8" id="KW-1133">Transmembrane helix</keyword>
<dbReference type="Proteomes" id="UP001060164">
    <property type="component" value="Chromosome"/>
</dbReference>
<accession>A0ABY5VBK8</accession>
<feature type="transmembrane region" description="Helical" evidence="8">
    <location>
        <begin position="12"/>
        <end position="28"/>
    </location>
</feature>
<comment type="similarity">
    <text evidence="2">Belongs to the autoinducer-2 exporter (AI-2E) (TC 2.A.86) family.</text>
</comment>
<keyword evidence="3" id="KW-0813">Transport</keyword>
<gene>
    <name evidence="9" type="ORF">NQ502_10950</name>
</gene>